<dbReference type="GO" id="GO:0009253">
    <property type="term" value="P:peptidoglycan catabolic process"/>
    <property type="evidence" value="ECO:0007669"/>
    <property type="project" value="InterPro"/>
</dbReference>
<dbReference type="GO" id="GO:0009254">
    <property type="term" value="P:peptidoglycan turnover"/>
    <property type="evidence" value="ECO:0007669"/>
    <property type="project" value="TreeGrafter"/>
</dbReference>
<dbReference type="PANTHER" id="PTHR30417">
    <property type="entry name" value="N-ACETYLMURAMOYL-L-ALANINE AMIDASE AMID"/>
    <property type="match status" value="1"/>
</dbReference>
<evidence type="ECO:0000256" key="3">
    <source>
        <dbReference type="ARBA" id="ARBA00022801"/>
    </source>
</evidence>
<dbReference type="EMBL" id="ACFH01000051">
    <property type="protein sequence ID" value="EEH66394.1"/>
    <property type="molecule type" value="Genomic_DNA"/>
</dbReference>
<dbReference type="InterPro" id="IPR002502">
    <property type="entry name" value="Amidase_domain"/>
</dbReference>
<dbReference type="eggNOG" id="COG3409">
    <property type="taxonomic scope" value="Bacteria"/>
</dbReference>
<reference evidence="7 8" key="1">
    <citation type="submission" date="2009-01" db="EMBL/GenBank/DDBJ databases">
        <authorList>
            <person name="Qin X."/>
            <person name="Bachman B."/>
            <person name="Battles P."/>
            <person name="Bell A."/>
            <person name="Bess C."/>
            <person name="Bickham C."/>
            <person name="Chaboub L."/>
            <person name="Chen D."/>
            <person name="Coyle M."/>
            <person name="Deiros D.R."/>
            <person name="Dinh H."/>
            <person name="Forbes L."/>
            <person name="Fowler G."/>
            <person name="Francisco L."/>
            <person name="Fu Q."/>
            <person name="Gubbala S."/>
            <person name="Hale W."/>
            <person name="Han Y."/>
            <person name="Hemphill L."/>
            <person name="Highlander S.K."/>
            <person name="Hirani K."/>
            <person name="Hogues M."/>
            <person name="Jackson L."/>
            <person name="Jakkamsetti A."/>
            <person name="Javaid M."/>
            <person name="Jiang H."/>
            <person name="Korchina V."/>
            <person name="Kovar C."/>
            <person name="Lara F."/>
            <person name="Lee S."/>
            <person name="Mata R."/>
            <person name="Mathew T."/>
            <person name="Moen C."/>
            <person name="Morales K."/>
            <person name="Munidasa M."/>
            <person name="Nazareth L."/>
            <person name="Ngo R."/>
            <person name="Nguyen L."/>
            <person name="Okwuonu G."/>
            <person name="Ongeri F."/>
            <person name="Patil S."/>
            <person name="Petrosino J."/>
            <person name="Pham C."/>
            <person name="Pham P."/>
            <person name="Pu L.-L."/>
            <person name="Puazo M."/>
            <person name="Raj R."/>
            <person name="Reid J."/>
            <person name="Rouhana J."/>
            <person name="Saada N."/>
            <person name="Shang Y."/>
            <person name="Simmons D."/>
            <person name="Thornton R."/>
            <person name="Warren J."/>
            <person name="Weissenberger G."/>
            <person name="Zhang J."/>
            <person name="Zhang L."/>
            <person name="Zhou C."/>
            <person name="Zhu D."/>
            <person name="Muzny D."/>
            <person name="Worley K."/>
            <person name="Gibbs R."/>
        </authorList>
    </citation>
    <scope>NUCLEOTIDE SEQUENCE [LARGE SCALE GENOMIC DNA]</scope>
    <source>
        <strain evidence="7 8">DSM 15434</strain>
    </source>
</reference>
<comment type="catalytic activity">
    <reaction evidence="1">
        <text>Hydrolyzes the link between N-acetylmuramoyl residues and L-amino acid residues in certain cell-wall glycopeptides.</text>
        <dbReference type="EC" id="3.5.1.28"/>
    </reaction>
</comment>
<evidence type="ECO:0000259" key="6">
    <source>
        <dbReference type="SMART" id="SM00644"/>
    </source>
</evidence>
<dbReference type="InterPro" id="IPR051206">
    <property type="entry name" value="NAMLAA_amidase_2"/>
</dbReference>
<dbReference type="SUPFAM" id="SSF47090">
    <property type="entry name" value="PGBD-like"/>
    <property type="match status" value="1"/>
</dbReference>
<dbReference type="InterPro" id="IPR036505">
    <property type="entry name" value="Amidase/PGRP_sf"/>
</dbReference>
<dbReference type="SUPFAM" id="SSF55846">
    <property type="entry name" value="N-acetylmuramoyl-L-alanine amidase-like"/>
    <property type="match status" value="1"/>
</dbReference>
<dbReference type="OrthoDB" id="9815928at2"/>
<comment type="caution">
    <text evidence="7">The sequence shown here is derived from an EMBL/GenBank/DDBJ whole genome shotgun (WGS) entry which is preliminary data.</text>
</comment>
<sequence>MPIEEEHMTQIAPNSAVTDVRQSPNYSPGRPAGAPNQIVIHHWGVDGQTHQGVVGYLCSRSNHGASAHYVASAGRVTQLVSDRDRAWHAGPSGNPRGIGIECRPEMSDGDFETVAGLVAAIRSEHGDLPLRGHRDHMSTACPGRWYARLRDLDARARQIAGGAAPAAPAPAPAGGGLAMDGVIGWASIRALQAALGTPVDGEVWGQWAPNRVYVPAAGGGWVWDRSGSGSAVIRALQAALGVGADGLIGPDTVRAWQARLGVAVDGYLGAVTARAIQTALNAGRVW</sequence>
<dbReference type="InterPro" id="IPR036365">
    <property type="entry name" value="PGBD-like_sf"/>
</dbReference>
<proteinExistence type="predicted"/>
<dbReference type="GO" id="GO:0008745">
    <property type="term" value="F:N-acetylmuramoyl-L-alanine amidase activity"/>
    <property type="evidence" value="ECO:0007669"/>
    <property type="project" value="UniProtKB-EC"/>
</dbReference>
<evidence type="ECO:0000256" key="2">
    <source>
        <dbReference type="ARBA" id="ARBA00011901"/>
    </source>
</evidence>
<evidence type="ECO:0000313" key="8">
    <source>
        <dbReference type="Proteomes" id="UP000004778"/>
    </source>
</evidence>
<dbReference type="Pfam" id="PF01510">
    <property type="entry name" value="Amidase_2"/>
    <property type="match status" value="1"/>
</dbReference>
<name>C0W4G6_9ACTO</name>
<dbReference type="GO" id="GO:0071555">
    <property type="term" value="P:cell wall organization"/>
    <property type="evidence" value="ECO:0007669"/>
    <property type="project" value="UniProtKB-KW"/>
</dbReference>
<dbReference type="Gene3D" id="3.40.80.10">
    <property type="entry name" value="Peptidoglycan recognition protein-like"/>
    <property type="match status" value="1"/>
</dbReference>
<dbReference type="STRING" id="103621.GCA_001067145_01351"/>
<feature type="region of interest" description="Disordered" evidence="5">
    <location>
        <begin position="1"/>
        <end position="34"/>
    </location>
</feature>
<organism evidence="7 8">
    <name type="scientific">Actinomyces urogenitalis DSM 15434</name>
    <dbReference type="NCBI Taxonomy" id="525246"/>
    <lineage>
        <taxon>Bacteria</taxon>
        <taxon>Bacillati</taxon>
        <taxon>Actinomycetota</taxon>
        <taxon>Actinomycetes</taxon>
        <taxon>Actinomycetales</taxon>
        <taxon>Actinomycetaceae</taxon>
        <taxon>Actinomyces</taxon>
    </lineage>
</organism>
<protein>
    <recommendedName>
        <fullName evidence="2">N-acetylmuramoyl-L-alanine amidase</fullName>
        <ecNumber evidence="2">3.5.1.28</ecNumber>
    </recommendedName>
</protein>
<dbReference type="PANTHER" id="PTHR30417:SF1">
    <property type="entry name" value="N-ACETYLMURAMOYL-L-ALANINE AMIDASE AMID"/>
    <property type="match status" value="1"/>
</dbReference>
<accession>C0W4G6</accession>
<dbReference type="Proteomes" id="UP000004778">
    <property type="component" value="Unassembled WGS sequence"/>
</dbReference>
<keyword evidence="8" id="KW-1185">Reference proteome</keyword>
<feature type="domain" description="N-acetylmuramoyl-L-alanine amidase" evidence="6">
    <location>
        <begin position="23"/>
        <end position="143"/>
    </location>
</feature>
<evidence type="ECO:0000256" key="1">
    <source>
        <dbReference type="ARBA" id="ARBA00001561"/>
    </source>
</evidence>
<dbReference type="eggNOG" id="COG5632">
    <property type="taxonomic scope" value="Bacteria"/>
</dbReference>
<keyword evidence="4" id="KW-0961">Cell wall biogenesis/degradation</keyword>
<dbReference type="CDD" id="cd06583">
    <property type="entry name" value="PGRP"/>
    <property type="match status" value="1"/>
</dbReference>
<dbReference type="EC" id="3.5.1.28" evidence="2"/>
<evidence type="ECO:0000313" key="7">
    <source>
        <dbReference type="EMBL" id="EEH66394.1"/>
    </source>
</evidence>
<dbReference type="AlphaFoldDB" id="C0W4G6"/>
<evidence type="ECO:0000256" key="4">
    <source>
        <dbReference type="ARBA" id="ARBA00023316"/>
    </source>
</evidence>
<dbReference type="HOGENOM" id="CLU_1010587_0_0_11"/>
<gene>
    <name evidence="7" type="ORF">HMPREF0058_0760</name>
</gene>
<keyword evidence="3" id="KW-0378">Hydrolase</keyword>
<evidence type="ECO:0000256" key="5">
    <source>
        <dbReference type="SAM" id="MobiDB-lite"/>
    </source>
</evidence>
<dbReference type="SMART" id="SM00644">
    <property type="entry name" value="Ami_2"/>
    <property type="match status" value="1"/>
</dbReference>
<feature type="compositionally biased region" description="Polar residues" evidence="5">
    <location>
        <begin position="11"/>
        <end position="26"/>
    </location>
</feature>